<dbReference type="OrthoDB" id="4618973at2"/>
<accession>A0A1A3NPN5</accession>
<dbReference type="Pfam" id="PF10604">
    <property type="entry name" value="Polyketide_cyc2"/>
    <property type="match status" value="1"/>
</dbReference>
<evidence type="ECO:0000313" key="1">
    <source>
        <dbReference type="EMBL" id="OBK24083.1"/>
    </source>
</evidence>
<evidence type="ECO:0000313" key="2">
    <source>
        <dbReference type="Proteomes" id="UP000093928"/>
    </source>
</evidence>
<dbReference type="RefSeq" id="WP_065145338.1">
    <property type="nucleotide sequence ID" value="NZ_LZLS01000162.1"/>
</dbReference>
<dbReference type="Gene3D" id="3.30.530.20">
    <property type="match status" value="1"/>
</dbReference>
<dbReference type="CDD" id="cd07812">
    <property type="entry name" value="SRPBCC"/>
    <property type="match status" value="1"/>
</dbReference>
<name>A0A1A3NPN5_MYCAS</name>
<gene>
    <name evidence="1" type="ORF">A5634_04345</name>
</gene>
<dbReference type="InterPro" id="IPR023393">
    <property type="entry name" value="START-like_dom_sf"/>
</dbReference>
<dbReference type="Proteomes" id="UP000093928">
    <property type="component" value="Unassembled WGS sequence"/>
</dbReference>
<reference evidence="1 2" key="1">
    <citation type="submission" date="2016-06" db="EMBL/GenBank/DDBJ databases">
        <authorList>
            <person name="Kjaerup R.B."/>
            <person name="Dalgaard T.S."/>
            <person name="Juul-Madsen H.R."/>
        </authorList>
    </citation>
    <scope>NUCLEOTIDE SEQUENCE [LARGE SCALE GENOMIC DNA]</scope>
    <source>
        <strain evidence="1 2">1165133.8</strain>
    </source>
</reference>
<protein>
    <submittedName>
        <fullName evidence="1">Polyketide cyclase</fullName>
    </submittedName>
</protein>
<sequence>MASPLLQTSIDIEAPPSAVWALISDLQRMPEWSPQCRWMKQFGPLRAGTRTVNVNRRNRLFWPTTSTIVEVIPEQRLAFRVDTNRTIWSYELEAHGEGTRLTESRHAENGVSAFSSVSVKAFLGGNTNFEKEMVEGMNTSLTRIKAAAEENAKKS</sequence>
<dbReference type="AlphaFoldDB" id="A0A1A3NPN5"/>
<organism evidence="1 2">
    <name type="scientific">Mycobacterium asiaticum</name>
    <dbReference type="NCBI Taxonomy" id="1790"/>
    <lineage>
        <taxon>Bacteria</taxon>
        <taxon>Bacillati</taxon>
        <taxon>Actinomycetota</taxon>
        <taxon>Actinomycetes</taxon>
        <taxon>Mycobacteriales</taxon>
        <taxon>Mycobacteriaceae</taxon>
        <taxon>Mycobacterium</taxon>
    </lineage>
</organism>
<comment type="caution">
    <text evidence="1">The sequence shown here is derived from an EMBL/GenBank/DDBJ whole genome shotgun (WGS) entry which is preliminary data.</text>
</comment>
<dbReference type="EMBL" id="LZLS01000162">
    <property type="protein sequence ID" value="OBK24083.1"/>
    <property type="molecule type" value="Genomic_DNA"/>
</dbReference>
<dbReference type="InterPro" id="IPR019587">
    <property type="entry name" value="Polyketide_cyclase/dehydratase"/>
</dbReference>
<proteinExistence type="predicted"/>
<dbReference type="SUPFAM" id="SSF55961">
    <property type="entry name" value="Bet v1-like"/>
    <property type="match status" value="1"/>
</dbReference>